<proteinExistence type="predicted"/>
<feature type="compositionally biased region" description="Basic and acidic residues" evidence="1">
    <location>
        <begin position="263"/>
        <end position="274"/>
    </location>
</feature>
<name>A0A1E1LPP0_9HELO</name>
<dbReference type="Proteomes" id="UP000178912">
    <property type="component" value="Unassembled WGS sequence"/>
</dbReference>
<dbReference type="OrthoDB" id="3539982at2759"/>
<keyword evidence="4" id="KW-1185">Reference proteome</keyword>
<protein>
    <submittedName>
        <fullName evidence="3">Uncharacterized protein</fullName>
    </submittedName>
</protein>
<feature type="compositionally biased region" description="Acidic residues" evidence="1">
    <location>
        <begin position="174"/>
        <end position="183"/>
    </location>
</feature>
<feature type="region of interest" description="Disordered" evidence="1">
    <location>
        <begin position="89"/>
        <end position="121"/>
    </location>
</feature>
<feature type="signal peptide" evidence="2">
    <location>
        <begin position="1"/>
        <end position="20"/>
    </location>
</feature>
<dbReference type="AlphaFoldDB" id="A0A1E1LPP0"/>
<accession>A0A1E1LPP0</accession>
<organism evidence="3 4">
    <name type="scientific">Rhynchosporium agropyri</name>
    <dbReference type="NCBI Taxonomy" id="914238"/>
    <lineage>
        <taxon>Eukaryota</taxon>
        <taxon>Fungi</taxon>
        <taxon>Dikarya</taxon>
        <taxon>Ascomycota</taxon>
        <taxon>Pezizomycotina</taxon>
        <taxon>Leotiomycetes</taxon>
        <taxon>Helotiales</taxon>
        <taxon>Ploettnerulaceae</taxon>
        <taxon>Rhynchosporium</taxon>
    </lineage>
</organism>
<reference evidence="4" key="1">
    <citation type="submission" date="2016-03" db="EMBL/GenBank/DDBJ databases">
        <authorList>
            <person name="Guldener U."/>
        </authorList>
    </citation>
    <scope>NUCLEOTIDE SEQUENCE [LARGE SCALE GENOMIC DNA]</scope>
    <source>
        <strain evidence="4">04CH-RAC-A.6.1</strain>
    </source>
</reference>
<feature type="compositionally biased region" description="Low complexity" evidence="1">
    <location>
        <begin position="231"/>
        <end position="246"/>
    </location>
</feature>
<sequence length="294" mass="31395">MRSQSVLSIALVAFTSTLHAAPIQMTDGVKAAMGTTGDEVHILNSRTNLVSRIAASLSRSLKSEAAALQAQSDAVHADTAEGLSAAEQQALEDAQEEAAITDNTKQAAITDNTKRDSLDKLTPEELAAYEDAQEEAAISDNTKRGNFDLTADEAAAIDAEEFEKKRALSKQEQQEIDAETAEEDAFKRDLEATAAKLQAQSDAVHADTASDLTAEEKSEIDSEDAYKRDLQAQAASLQAQIDAAKAGSAESLTSLTPAEQADIDAHDAEKRDYKSTSAKLSAQEESEIDAEEYE</sequence>
<keyword evidence="2" id="KW-0732">Signal</keyword>
<feature type="chain" id="PRO_5009447473" evidence="2">
    <location>
        <begin position="21"/>
        <end position="294"/>
    </location>
</feature>
<evidence type="ECO:0000313" key="3">
    <source>
        <dbReference type="EMBL" id="CZT12445.1"/>
    </source>
</evidence>
<feature type="compositionally biased region" description="Basic and acidic residues" evidence="1">
    <location>
        <begin position="214"/>
        <end position="230"/>
    </location>
</feature>
<feature type="compositionally biased region" description="Acidic residues" evidence="1">
    <location>
        <begin position="284"/>
        <end position="294"/>
    </location>
</feature>
<evidence type="ECO:0000313" key="4">
    <source>
        <dbReference type="Proteomes" id="UP000178912"/>
    </source>
</evidence>
<feature type="compositionally biased region" description="Basic and acidic residues" evidence="1">
    <location>
        <begin position="112"/>
        <end position="121"/>
    </location>
</feature>
<feature type="compositionally biased region" description="Polar residues" evidence="1">
    <location>
        <begin position="101"/>
        <end position="111"/>
    </location>
</feature>
<gene>
    <name evidence="3" type="ORF">RAG0_16262</name>
</gene>
<evidence type="ECO:0000256" key="2">
    <source>
        <dbReference type="SAM" id="SignalP"/>
    </source>
</evidence>
<dbReference type="EMBL" id="FJUX01000161">
    <property type="protein sequence ID" value="CZT12445.1"/>
    <property type="molecule type" value="Genomic_DNA"/>
</dbReference>
<evidence type="ECO:0000256" key="1">
    <source>
        <dbReference type="SAM" id="MobiDB-lite"/>
    </source>
</evidence>
<feature type="region of interest" description="Disordered" evidence="1">
    <location>
        <begin position="165"/>
        <end position="294"/>
    </location>
</feature>